<dbReference type="Proteomes" id="UP000070080">
    <property type="component" value="Unassembled WGS sequence"/>
</dbReference>
<dbReference type="PANTHER" id="PTHR46558:SF11">
    <property type="entry name" value="HTH-TYPE TRANSCRIPTIONAL REGULATOR XRE"/>
    <property type="match status" value="1"/>
</dbReference>
<dbReference type="Pfam" id="PF01381">
    <property type="entry name" value="HTH_3"/>
    <property type="match status" value="1"/>
</dbReference>
<dbReference type="AlphaFoldDB" id="A0A133YHB7"/>
<accession>A0A133YHB7</accession>
<dbReference type="SUPFAM" id="SSF47413">
    <property type="entry name" value="lambda repressor-like DNA-binding domains"/>
    <property type="match status" value="1"/>
</dbReference>
<comment type="caution">
    <text evidence="3">The sequence shown here is derived from an EMBL/GenBank/DDBJ whole genome shotgun (WGS) entry which is preliminary data.</text>
</comment>
<evidence type="ECO:0000313" key="3">
    <source>
        <dbReference type="EMBL" id="KXB42547.1"/>
    </source>
</evidence>
<dbReference type="PANTHER" id="PTHR46558">
    <property type="entry name" value="TRACRIPTIONAL REGULATORY PROTEIN-RELATED-RELATED"/>
    <property type="match status" value="1"/>
</dbReference>
<dbReference type="CDD" id="cd00093">
    <property type="entry name" value="HTH_XRE"/>
    <property type="match status" value="1"/>
</dbReference>
<keyword evidence="4" id="KW-1185">Reference proteome</keyword>
<protein>
    <submittedName>
        <fullName evidence="3">DNA-binding helix-turn-helix protein</fullName>
    </submittedName>
</protein>
<reference evidence="4" key="1">
    <citation type="submission" date="2016-01" db="EMBL/GenBank/DDBJ databases">
        <authorList>
            <person name="Mitreva M."/>
            <person name="Pepin K.H."/>
            <person name="Mihindukulasuriya K.A."/>
            <person name="Fulton R."/>
            <person name="Fronick C."/>
            <person name="O'Laughlin M."/>
            <person name="Miner T."/>
            <person name="Herter B."/>
            <person name="Rosa B.A."/>
            <person name="Cordes M."/>
            <person name="Tomlinson C."/>
            <person name="Wollam A."/>
            <person name="Palsikar V.B."/>
            <person name="Mardis E.R."/>
            <person name="Wilson R.K."/>
        </authorList>
    </citation>
    <scope>NUCLEOTIDE SEQUENCE [LARGE SCALE GENOMIC DNA]</scope>
    <source>
        <strain evidence="4">KA00274</strain>
    </source>
</reference>
<dbReference type="PROSITE" id="PS50943">
    <property type="entry name" value="HTH_CROC1"/>
    <property type="match status" value="1"/>
</dbReference>
<sequence>MLIIIRGVSMNFGEKLKKLRAEHNMKQEELAQMLGVSVRSLSNYENGLRFPKHKETYEKLSHIFQVDYNYLLDENSAFVNQVYQEYGTQGKDEAFSLLNNLTALFAGGKLSEDDRDEIMRLLQQAYWQSKDKAKQNHNY</sequence>
<evidence type="ECO:0000313" key="4">
    <source>
        <dbReference type="Proteomes" id="UP000070080"/>
    </source>
</evidence>
<dbReference type="InterPro" id="IPR010982">
    <property type="entry name" value="Lambda_DNA-bd_dom_sf"/>
</dbReference>
<evidence type="ECO:0000259" key="2">
    <source>
        <dbReference type="PROSITE" id="PS50943"/>
    </source>
</evidence>
<gene>
    <name evidence="3" type="ORF">HMPREF1872_00233</name>
</gene>
<dbReference type="InterPro" id="IPR001387">
    <property type="entry name" value="Cro/C1-type_HTH"/>
</dbReference>
<dbReference type="STRING" id="1497955.HMPREF1872_00233"/>
<organism evidence="3 4">
    <name type="scientific">Amygdalobacter nucleatus</name>
    <dbReference type="NCBI Taxonomy" id="3029274"/>
    <lineage>
        <taxon>Bacteria</taxon>
        <taxon>Bacillati</taxon>
        <taxon>Bacillota</taxon>
        <taxon>Clostridia</taxon>
        <taxon>Eubacteriales</taxon>
        <taxon>Oscillospiraceae</taxon>
        <taxon>Amygdalobacter</taxon>
    </lineage>
</organism>
<feature type="domain" description="HTH cro/C1-type" evidence="2">
    <location>
        <begin position="16"/>
        <end position="71"/>
    </location>
</feature>
<proteinExistence type="predicted"/>
<dbReference type="SMART" id="SM00530">
    <property type="entry name" value="HTH_XRE"/>
    <property type="match status" value="1"/>
</dbReference>
<name>A0A133YHB7_9FIRM</name>
<dbReference type="OrthoDB" id="9801008at2"/>
<dbReference type="Gene3D" id="1.10.260.40">
    <property type="entry name" value="lambda repressor-like DNA-binding domains"/>
    <property type="match status" value="1"/>
</dbReference>
<dbReference type="GO" id="GO:0003677">
    <property type="term" value="F:DNA binding"/>
    <property type="evidence" value="ECO:0007669"/>
    <property type="project" value="UniProtKB-KW"/>
</dbReference>
<evidence type="ECO:0000256" key="1">
    <source>
        <dbReference type="ARBA" id="ARBA00023125"/>
    </source>
</evidence>
<dbReference type="EMBL" id="LSCV01000002">
    <property type="protein sequence ID" value="KXB42547.1"/>
    <property type="molecule type" value="Genomic_DNA"/>
</dbReference>
<keyword evidence="1 3" id="KW-0238">DNA-binding</keyword>